<feature type="transmembrane region" description="Helical" evidence="1">
    <location>
        <begin position="12"/>
        <end position="45"/>
    </location>
</feature>
<protein>
    <submittedName>
        <fullName evidence="2">Uncharacterized protein</fullName>
    </submittedName>
</protein>
<evidence type="ECO:0000256" key="1">
    <source>
        <dbReference type="SAM" id="Phobius"/>
    </source>
</evidence>
<keyword evidence="1" id="KW-0472">Membrane</keyword>
<dbReference type="KEGG" id="lpse:FGL85_07765"/>
<dbReference type="EMBL" id="CP042383">
    <property type="protein sequence ID" value="QEA42401.1"/>
    <property type="molecule type" value="Genomic_DNA"/>
</dbReference>
<keyword evidence="1" id="KW-0812">Transmembrane</keyword>
<gene>
    <name evidence="2" type="ORF">FGL85_07765</name>
</gene>
<feature type="transmembrane region" description="Helical" evidence="1">
    <location>
        <begin position="65"/>
        <end position="86"/>
    </location>
</feature>
<sequence length="97" mass="10779">MNKKIIIRHKHFSGNILAGILTLFAWIIVLTIVILAFVAQLHVYSDSFVVLNLLLGINTSGVNHGMQIIMVCLIITSFPAIAAFLSQYQVKINDEKV</sequence>
<keyword evidence="1" id="KW-1133">Transmembrane helix</keyword>
<accession>A0A5B8T175</accession>
<proteinExistence type="predicted"/>
<dbReference type="Proteomes" id="UP000321296">
    <property type="component" value="Chromosome"/>
</dbReference>
<evidence type="ECO:0000313" key="2">
    <source>
        <dbReference type="EMBL" id="QEA42401.1"/>
    </source>
</evidence>
<organism evidence="2 3">
    <name type="scientific">Leuconostoc pseudomesenteroides</name>
    <dbReference type="NCBI Taxonomy" id="33968"/>
    <lineage>
        <taxon>Bacteria</taxon>
        <taxon>Bacillati</taxon>
        <taxon>Bacillota</taxon>
        <taxon>Bacilli</taxon>
        <taxon>Lactobacillales</taxon>
        <taxon>Lactobacillaceae</taxon>
        <taxon>Leuconostoc</taxon>
    </lineage>
</organism>
<name>A0A5B8T175_LEUPS</name>
<dbReference type="RefSeq" id="WP_147651591.1">
    <property type="nucleotide sequence ID" value="NZ_BMBO01000003.1"/>
</dbReference>
<reference evidence="2 3" key="1">
    <citation type="submission" date="2019-06" db="EMBL/GenBank/DDBJ databases">
        <title>Genome analyses of bacteria isolated from kimchi.</title>
        <authorList>
            <person name="Lee S."/>
            <person name="Ahn S."/>
            <person name="Roh S."/>
        </authorList>
    </citation>
    <scope>NUCLEOTIDE SEQUENCE [LARGE SCALE GENOMIC DNA]</scope>
    <source>
        <strain evidence="2 3">CBA3630</strain>
    </source>
</reference>
<evidence type="ECO:0000313" key="3">
    <source>
        <dbReference type="Proteomes" id="UP000321296"/>
    </source>
</evidence>
<dbReference type="AlphaFoldDB" id="A0A5B8T175"/>